<keyword evidence="4" id="KW-1185">Reference proteome</keyword>
<dbReference type="Proteomes" id="UP001230328">
    <property type="component" value="Unassembled WGS sequence"/>
</dbReference>
<dbReference type="InterPro" id="IPR007803">
    <property type="entry name" value="Asp/Arg/Pro-Hydrxlase"/>
</dbReference>
<evidence type="ECO:0000313" key="4">
    <source>
        <dbReference type="Proteomes" id="UP001230328"/>
    </source>
</evidence>
<dbReference type="Pfam" id="PF05118">
    <property type="entry name" value="Asp_Arg_Hydrox"/>
    <property type="match status" value="1"/>
</dbReference>
<sequence>MKPWLSGRHPLSAWETRAAILAYSQAASHSSVPLDLVLRDLHRAEALGAPTRGVAYGESQSGGWWTTSLMNHSGDPHDVVIGDGCPQPTSLLEEMPATARFLDSLGLNFMYVRLARLEPHSYLWEHRDYAELSERGRHRLHVPLVTNASAVLVTAGARVHMGAGSLWRLTPSQAHGVCNSTGLDRLHLIADVYADDTYGALAARPYLRDGDAADLPEMTSADRAGLLERAGGRRVRPDRRTPRGPPRGRRRRPLAGGEGAPARPPLTSPRSLHPRGHRMPTPRTSAHRTHPAGGAGARAPAGAARRPG</sequence>
<protein>
    <recommendedName>
        <fullName evidence="2">Aspartyl/asparaginy/proline hydroxylase domain-containing protein</fullName>
    </recommendedName>
</protein>
<feature type="domain" description="Aspartyl/asparaginy/proline hydroxylase" evidence="2">
    <location>
        <begin position="55"/>
        <end position="193"/>
    </location>
</feature>
<evidence type="ECO:0000256" key="1">
    <source>
        <dbReference type="SAM" id="MobiDB-lite"/>
    </source>
</evidence>
<evidence type="ECO:0000259" key="2">
    <source>
        <dbReference type="Pfam" id="PF05118"/>
    </source>
</evidence>
<dbReference type="InterPro" id="IPR027443">
    <property type="entry name" value="IPNS-like_sf"/>
</dbReference>
<evidence type="ECO:0000313" key="3">
    <source>
        <dbReference type="EMBL" id="MDQ1031525.1"/>
    </source>
</evidence>
<accession>A0ABU0T6U4</accession>
<organism evidence="3 4">
    <name type="scientific">Streptomyces umbrinus</name>
    <dbReference type="NCBI Taxonomy" id="67370"/>
    <lineage>
        <taxon>Bacteria</taxon>
        <taxon>Bacillati</taxon>
        <taxon>Actinomycetota</taxon>
        <taxon>Actinomycetes</taxon>
        <taxon>Kitasatosporales</taxon>
        <taxon>Streptomycetaceae</taxon>
        <taxon>Streptomyces</taxon>
        <taxon>Streptomyces phaeochromogenes group</taxon>
    </lineage>
</organism>
<feature type="compositionally biased region" description="Low complexity" evidence="1">
    <location>
        <begin position="297"/>
        <end position="308"/>
    </location>
</feature>
<dbReference type="SUPFAM" id="SSF51197">
    <property type="entry name" value="Clavaminate synthase-like"/>
    <property type="match status" value="1"/>
</dbReference>
<gene>
    <name evidence="3" type="ORF">QF035_009107</name>
</gene>
<name>A0ABU0T6U4_9ACTN</name>
<dbReference type="Gene3D" id="2.60.120.330">
    <property type="entry name" value="B-lactam Antibiotic, Isopenicillin N Synthase, Chain"/>
    <property type="match status" value="1"/>
</dbReference>
<feature type="region of interest" description="Disordered" evidence="1">
    <location>
        <begin position="223"/>
        <end position="308"/>
    </location>
</feature>
<comment type="caution">
    <text evidence="3">The sequence shown here is derived from an EMBL/GenBank/DDBJ whole genome shotgun (WGS) entry which is preliminary data.</text>
</comment>
<feature type="compositionally biased region" description="Basic residues" evidence="1">
    <location>
        <begin position="272"/>
        <end position="290"/>
    </location>
</feature>
<proteinExistence type="predicted"/>
<dbReference type="EMBL" id="JAUSZI010000002">
    <property type="protein sequence ID" value="MDQ1031525.1"/>
    <property type="molecule type" value="Genomic_DNA"/>
</dbReference>
<reference evidence="3 4" key="1">
    <citation type="submission" date="2023-07" db="EMBL/GenBank/DDBJ databases">
        <title>Comparative genomics of wheat-associated soil bacteria to identify genetic determinants of phenazine resistance.</title>
        <authorList>
            <person name="Mouncey N."/>
        </authorList>
    </citation>
    <scope>NUCLEOTIDE SEQUENCE [LARGE SCALE GENOMIC DNA]</scope>
    <source>
        <strain evidence="3 4">V2I4</strain>
    </source>
</reference>